<keyword evidence="3" id="KW-1185">Reference proteome</keyword>
<accession>A0A401UFI3</accession>
<feature type="chain" id="PRO_5019073248" evidence="1">
    <location>
        <begin position="19"/>
        <end position="737"/>
    </location>
</feature>
<feature type="signal peptide" evidence="1">
    <location>
        <begin position="1"/>
        <end position="18"/>
    </location>
</feature>
<dbReference type="OrthoDB" id="977548at2"/>
<reference evidence="2 3" key="1">
    <citation type="submission" date="2018-11" db="EMBL/GenBank/DDBJ databases">
        <title>Chryseotalea sanarue gen. nov., sp., nov., a member of the family Cytophagaceae, isolated from a brackish lake in Hamamatsu Japan.</title>
        <authorList>
            <person name="Maejima Y."/>
            <person name="Iino T."/>
            <person name="Muraguchi Y."/>
            <person name="Fukuda K."/>
            <person name="Ohkuma M."/>
            <person name="Moriuchi R."/>
            <person name="Dohra H."/>
            <person name="Kimbara K."/>
            <person name="Shintani M."/>
        </authorList>
    </citation>
    <scope>NUCLEOTIDE SEQUENCE [LARGE SCALE GENOMIC DNA]</scope>
    <source>
        <strain evidence="2 3">Ys</strain>
    </source>
</reference>
<dbReference type="Proteomes" id="UP000288227">
    <property type="component" value="Unassembled WGS sequence"/>
</dbReference>
<dbReference type="RefSeq" id="WP_127124290.1">
    <property type="nucleotide sequence ID" value="NZ_BHXQ01000008.1"/>
</dbReference>
<gene>
    <name evidence="2" type="ORF">SanaruYs_38910</name>
</gene>
<evidence type="ECO:0000256" key="1">
    <source>
        <dbReference type="SAM" id="SignalP"/>
    </source>
</evidence>
<comment type="caution">
    <text evidence="2">The sequence shown here is derived from an EMBL/GenBank/DDBJ whole genome shotgun (WGS) entry which is preliminary data.</text>
</comment>
<evidence type="ECO:0000313" key="2">
    <source>
        <dbReference type="EMBL" id="GCC53646.1"/>
    </source>
</evidence>
<name>A0A401UFI3_9BACT</name>
<sequence length="737" mass="84632">MKKIFVIVLLFASLAANAQRVKYKDLFPTLTDMSASEQLSALRDFIGYELDHPNANFRLALLHERNYRQANPLTQYESVMAHAAETGNRYLKSKQLVTEQQVRSDNEYYAPIFGQFDSKGKLYAPFPFVQGKIQRGYDSAMLIQQKLPAIYKSFTKSVNQYDKAVKLFAQISTTYKSEEDIYMFYSVAFEKQMDELISYYDSSLFYFNNYLSLTKDYPLPDYKQQLIVNEIKTYRLDGLINRMTFLEDKVLFWNYKQWVERIKVNYKSEILTMQEQLSTNEKKITEVLNILKTSSSADLVRIDKELIYKLNNYDKNSLALALLRYKSFKQEWMLKEKLQASDTLLNQRLELYSTLIQQNRIADSLYQDLQTSITNDNIIKHQQYLKTFYGGKSGLDKFTQEENSLIKKSLTDYHSNLKVGLLTSLQRQEVVINKSLKFGSASIPLFTSDSIPGSLDNSTWITQKKLISPDGSTYLLGVGKPDKKNNNLVSFIARVNPDGKAGWMQNYSFSIDSAVVDANNSIQSAILTQEGCAFVVTSTHITRPESINTFVYITEKKEEKLKKKLKEVTVLRDLLYVEETNTFVLTFKGNSLIQSFTEEETLSVQCINVLGDLVWRRDISFAGTLQKVVRVRDGFVLAGNFTLLRDSKGKEIRTRIATGQTNPYLIKLSARGDVQRILPLVSDKSIYLDQLVKVNDGSLNVLAYESTFSDLKKESLNPETLKHVMVNYELRVILSSL</sequence>
<dbReference type="EMBL" id="BHXQ01000008">
    <property type="protein sequence ID" value="GCC53646.1"/>
    <property type="molecule type" value="Genomic_DNA"/>
</dbReference>
<dbReference type="AlphaFoldDB" id="A0A401UFI3"/>
<evidence type="ECO:0000313" key="3">
    <source>
        <dbReference type="Proteomes" id="UP000288227"/>
    </source>
</evidence>
<keyword evidence="1" id="KW-0732">Signal</keyword>
<proteinExistence type="predicted"/>
<organism evidence="2 3">
    <name type="scientific">Chryseotalea sanaruensis</name>
    <dbReference type="NCBI Taxonomy" id="2482724"/>
    <lineage>
        <taxon>Bacteria</taxon>
        <taxon>Pseudomonadati</taxon>
        <taxon>Bacteroidota</taxon>
        <taxon>Cytophagia</taxon>
        <taxon>Cytophagales</taxon>
        <taxon>Chryseotaleaceae</taxon>
        <taxon>Chryseotalea</taxon>
    </lineage>
</organism>
<protein>
    <submittedName>
        <fullName evidence="2">Uncharacterized protein</fullName>
    </submittedName>
</protein>